<dbReference type="RefSeq" id="WP_092524252.1">
    <property type="nucleotide sequence ID" value="NZ_FNKO01000002.1"/>
</dbReference>
<name>A0A1H1ENG6_9ACTN</name>
<dbReference type="Pfam" id="PF13274">
    <property type="entry name" value="SocA_Panacea"/>
    <property type="match status" value="1"/>
</dbReference>
<dbReference type="InterPro" id="IPR025272">
    <property type="entry name" value="SocA_Panacea"/>
</dbReference>
<organism evidence="2 3">
    <name type="scientific">Actinopolyspora saharensis</name>
    <dbReference type="NCBI Taxonomy" id="995062"/>
    <lineage>
        <taxon>Bacteria</taxon>
        <taxon>Bacillati</taxon>
        <taxon>Actinomycetota</taxon>
        <taxon>Actinomycetes</taxon>
        <taxon>Actinopolysporales</taxon>
        <taxon>Actinopolysporaceae</taxon>
        <taxon>Actinopolyspora</taxon>
    </lineage>
</organism>
<dbReference type="OrthoDB" id="9799173at2"/>
<proteinExistence type="predicted"/>
<dbReference type="AlphaFoldDB" id="A0A1H1ENG6"/>
<dbReference type="Proteomes" id="UP000199301">
    <property type="component" value="Unassembled WGS sequence"/>
</dbReference>
<gene>
    <name evidence="2" type="ORF">SAMN04489718_2619</name>
</gene>
<sequence length="152" mass="17413">MATARDVAAYILRQRGPMTAMKLQKLVYYSQAWHLVWDEQPLFGESIEAWANGPVVPELYRAHRGNFRLDAAFDIGGDPDRLTPEQRDTIHAVLDAYGDKSAHWLSELTHREAPWRDTRGDLDDLQRSNAVITTDSMFEYYDALTEENADDV</sequence>
<dbReference type="EMBL" id="FNKO01000002">
    <property type="protein sequence ID" value="SDQ90287.1"/>
    <property type="molecule type" value="Genomic_DNA"/>
</dbReference>
<accession>A0A1H1ENG6</accession>
<evidence type="ECO:0000313" key="2">
    <source>
        <dbReference type="EMBL" id="SDQ90287.1"/>
    </source>
</evidence>
<keyword evidence="3" id="KW-1185">Reference proteome</keyword>
<protein>
    <submittedName>
        <fullName evidence="2">Uncharacterized phage-associated protein</fullName>
    </submittedName>
</protein>
<dbReference type="STRING" id="995062.SAMN04489718_2619"/>
<evidence type="ECO:0000313" key="3">
    <source>
        <dbReference type="Proteomes" id="UP000199301"/>
    </source>
</evidence>
<feature type="domain" description="Antitoxin SocA-like Panacea" evidence="1">
    <location>
        <begin position="23"/>
        <end position="115"/>
    </location>
</feature>
<reference evidence="3" key="1">
    <citation type="submission" date="2016-10" db="EMBL/GenBank/DDBJ databases">
        <authorList>
            <person name="Varghese N."/>
            <person name="Submissions S."/>
        </authorList>
    </citation>
    <scope>NUCLEOTIDE SEQUENCE [LARGE SCALE GENOMIC DNA]</scope>
    <source>
        <strain evidence="3">DSM 45459</strain>
    </source>
</reference>
<evidence type="ECO:0000259" key="1">
    <source>
        <dbReference type="Pfam" id="PF13274"/>
    </source>
</evidence>